<keyword evidence="3" id="KW-1185">Reference proteome</keyword>
<dbReference type="STRING" id="415425.SAMN05444363_2293"/>
<evidence type="ECO:0000313" key="2">
    <source>
        <dbReference type="EMBL" id="SHJ00018.1"/>
    </source>
</evidence>
<dbReference type="OrthoDB" id="9814490at2"/>
<feature type="transmembrane region" description="Helical" evidence="1">
    <location>
        <begin position="21"/>
        <end position="38"/>
    </location>
</feature>
<evidence type="ECO:0000256" key="1">
    <source>
        <dbReference type="SAM" id="Phobius"/>
    </source>
</evidence>
<dbReference type="PANTHER" id="PTHR42811">
    <property type="entry name" value="SERINE ACETYLTRANSFERASE"/>
    <property type="match status" value="1"/>
</dbReference>
<keyword evidence="1" id="KW-0812">Transmembrane</keyword>
<evidence type="ECO:0000313" key="3">
    <source>
        <dbReference type="Proteomes" id="UP000184488"/>
    </source>
</evidence>
<dbReference type="InterPro" id="IPR011004">
    <property type="entry name" value="Trimer_LpxA-like_sf"/>
</dbReference>
<protein>
    <submittedName>
        <fullName evidence="2">Serine acetyltransferase</fullName>
    </submittedName>
</protein>
<dbReference type="Proteomes" id="UP000184488">
    <property type="component" value="Unassembled WGS sequence"/>
</dbReference>
<dbReference type="SUPFAM" id="SSF51161">
    <property type="entry name" value="Trimeric LpxA-like enzymes"/>
    <property type="match status" value="1"/>
</dbReference>
<dbReference type="GO" id="GO:0016740">
    <property type="term" value="F:transferase activity"/>
    <property type="evidence" value="ECO:0007669"/>
    <property type="project" value="UniProtKB-KW"/>
</dbReference>
<proteinExistence type="predicted"/>
<keyword evidence="1" id="KW-0472">Membrane</keyword>
<keyword evidence="1" id="KW-1133">Transmembrane helix</keyword>
<sequence length="181" mass="20033">MGEQFLFFWQDILRIIGRKKYRFFVLLFTRSFWGLFLYRFERTGFLIFGQFYGVIRLPFIPFFAIMQSFSNIDIHYKASIKGGVLILHPSVGVVISGKSIIGKQLTLTGGNVIGISSTSKSEIFEIGDFCNLGANATIIGPLVLGNHITIGASSCVVKSFEQDNLILAGVPAKKIVKANGK</sequence>
<dbReference type="AlphaFoldDB" id="A0A1M6FQL6"/>
<accession>A0A1M6FQL6</accession>
<organism evidence="2 3">
    <name type="scientific">Flavobacterium terrae</name>
    <dbReference type="NCBI Taxonomy" id="415425"/>
    <lineage>
        <taxon>Bacteria</taxon>
        <taxon>Pseudomonadati</taxon>
        <taxon>Bacteroidota</taxon>
        <taxon>Flavobacteriia</taxon>
        <taxon>Flavobacteriales</taxon>
        <taxon>Flavobacteriaceae</taxon>
        <taxon>Flavobacterium</taxon>
    </lineage>
</organism>
<dbReference type="RefSeq" id="WP_073311572.1">
    <property type="nucleotide sequence ID" value="NZ_FQZI01000004.1"/>
</dbReference>
<name>A0A1M6FQL6_9FLAO</name>
<keyword evidence="2" id="KW-0808">Transferase</keyword>
<feature type="transmembrane region" description="Helical" evidence="1">
    <location>
        <begin position="44"/>
        <end position="65"/>
    </location>
</feature>
<reference evidence="3" key="1">
    <citation type="submission" date="2016-11" db="EMBL/GenBank/DDBJ databases">
        <authorList>
            <person name="Varghese N."/>
            <person name="Submissions S."/>
        </authorList>
    </citation>
    <scope>NUCLEOTIDE SEQUENCE [LARGE SCALE GENOMIC DNA]</scope>
    <source>
        <strain evidence="3">DSM 18829</strain>
    </source>
</reference>
<dbReference type="EMBL" id="FQZI01000004">
    <property type="protein sequence ID" value="SHJ00018.1"/>
    <property type="molecule type" value="Genomic_DNA"/>
</dbReference>
<dbReference type="Gene3D" id="2.160.10.10">
    <property type="entry name" value="Hexapeptide repeat proteins"/>
    <property type="match status" value="1"/>
</dbReference>
<gene>
    <name evidence="2" type="ORF">SAMN05444363_2293</name>
</gene>